<accession>A0AAV9CYN1</accession>
<protein>
    <submittedName>
        <fullName evidence="1">Uncharacterized protein</fullName>
    </submittedName>
</protein>
<evidence type="ECO:0000313" key="2">
    <source>
        <dbReference type="Proteomes" id="UP001180020"/>
    </source>
</evidence>
<dbReference type="Proteomes" id="UP001180020">
    <property type="component" value="Unassembled WGS sequence"/>
</dbReference>
<dbReference type="EMBL" id="JAUJYO010000016">
    <property type="protein sequence ID" value="KAK1294343.1"/>
    <property type="molecule type" value="Genomic_DNA"/>
</dbReference>
<gene>
    <name evidence="1" type="ORF">QJS10_CPA16g01637</name>
</gene>
<organism evidence="1 2">
    <name type="scientific">Acorus calamus</name>
    <name type="common">Sweet flag</name>
    <dbReference type="NCBI Taxonomy" id="4465"/>
    <lineage>
        <taxon>Eukaryota</taxon>
        <taxon>Viridiplantae</taxon>
        <taxon>Streptophyta</taxon>
        <taxon>Embryophyta</taxon>
        <taxon>Tracheophyta</taxon>
        <taxon>Spermatophyta</taxon>
        <taxon>Magnoliopsida</taxon>
        <taxon>Liliopsida</taxon>
        <taxon>Acoraceae</taxon>
        <taxon>Acorus</taxon>
    </lineage>
</organism>
<proteinExistence type="predicted"/>
<keyword evidence="2" id="KW-1185">Reference proteome</keyword>
<reference evidence="1" key="2">
    <citation type="submission" date="2023-06" db="EMBL/GenBank/DDBJ databases">
        <authorList>
            <person name="Ma L."/>
            <person name="Liu K.-W."/>
            <person name="Li Z."/>
            <person name="Hsiao Y.-Y."/>
            <person name="Qi Y."/>
            <person name="Fu T."/>
            <person name="Tang G."/>
            <person name="Zhang D."/>
            <person name="Sun W.-H."/>
            <person name="Liu D.-K."/>
            <person name="Li Y."/>
            <person name="Chen G.-Z."/>
            <person name="Liu X.-D."/>
            <person name="Liao X.-Y."/>
            <person name="Jiang Y.-T."/>
            <person name="Yu X."/>
            <person name="Hao Y."/>
            <person name="Huang J."/>
            <person name="Zhao X.-W."/>
            <person name="Ke S."/>
            <person name="Chen Y.-Y."/>
            <person name="Wu W.-L."/>
            <person name="Hsu J.-L."/>
            <person name="Lin Y.-F."/>
            <person name="Huang M.-D."/>
            <person name="Li C.-Y."/>
            <person name="Huang L."/>
            <person name="Wang Z.-W."/>
            <person name="Zhao X."/>
            <person name="Zhong W.-Y."/>
            <person name="Peng D.-H."/>
            <person name="Ahmad S."/>
            <person name="Lan S."/>
            <person name="Zhang J.-S."/>
            <person name="Tsai W.-C."/>
            <person name="Van De Peer Y."/>
            <person name="Liu Z.-J."/>
        </authorList>
    </citation>
    <scope>NUCLEOTIDE SEQUENCE</scope>
    <source>
        <strain evidence="1">CP</strain>
        <tissue evidence="1">Leaves</tissue>
    </source>
</reference>
<reference evidence="1" key="1">
    <citation type="journal article" date="2023" name="Nat. Commun.">
        <title>Diploid and tetraploid genomes of Acorus and the evolution of monocots.</title>
        <authorList>
            <person name="Ma L."/>
            <person name="Liu K.W."/>
            <person name="Li Z."/>
            <person name="Hsiao Y.Y."/>
            <person name="Qi Y."/>
            <person name="Fu T."/>
            <person name="Tang G.D."/>
            <person name="Zhang D."/>
            <person name="Sun W.H."/>
            <person name="Liu D.K."/>
            <person name="Li Y."/>
            <person name="Chen G.Z."/>
            <person name="Liu X.D."/>
            <person name="Liao X.Y."/>
            <person name="Jiang Y.T."/>
            <person name="Yu X."/>
            <person name="Hao Y."/>
            <person name="Huang J."/>
            <person name="Zhao X.W."/>
            <person name="Ke S."/>
            <person name="Chen Y.Y."/>
            <person name="Wu W.L."/>
            <person name="Hsu J.L."/>
            <person name="Lin Y.F."/>
            <person name="Huang M.D."/>
            <person name="Li C.Y."/>
            <person name="Huang L."/>
            <person name="Wang Z.W."/>
            <person name="Zhao X."/>
            <person name="Zhong W.Y."/>
            <person name="Peng D.H."/>
            <person name="Ahmad S."/>
            <person name="Lan S."/>
            <person name="Zhang J.S."/>
            <person name="Tsai W.C."/>
            <person name="Van de Peer Y."/>
            <person name="Liu Z.J."/>
        </authorList>
    </citation>
    <scope>NUCLEOTIDE SEQUENCE</scope>
    <source>
        <strain evidence="1">CP</strain>
    </source>
</reference>
<sequence>MGNHHTSGRHACGAVAGKIVLPDGTARPLDRPMHAAELMLDHPQHYVIEFKPSILCSGARPIPLPADHLLDPRKAYLMVGVRPGKVSVGSGDVRRVLDKAKAKTSTARILPMTSGVLMDGQDRTMVVEEVVEERPEFLGRQVSGKAWRPSLDAIEERELAVHKKIKHWLF</sequence>
<comment type="caution">
    <text evidence="1">The sequence shown here is derived from an EMBL/GenBank/DDBJ whole genome shotgun (WGS) entry which is preliminary data.</text>
</comment>
<dbReference type="InterPro" id="IPR025322">
    <property type="entry name" value="PADRE_dom"/>
</dbReference>
<dbReference type="AlphaFoldDB" id="A0AAV9CYN1"/>
<evidence type="ECO:0000313" key="1">
    <source>
        <dbReference type="EMBL" id="KAK1294343.1"/>
    </source>
</evidence>
<name>A0AAV9CYN1_ACOCL</name>
<dbReference type="Pfam" id="PF14009">
    <property type="entry name" value="PADRE"/>
    <property type="match status" value="1"/>
</dbReference>